<sequence>MGNSHSNGTNLMSSDIERLMRETGFSRDQLKHLYVRFCYIDKKGRGYLTPEDFTAISELTLNPLGARIVGTLFTHAGCEEPKMVFRQFVHVLSTFRPIDNHSRTLVNAKIQKMRFAFEICDVDGNGYITRNDFRKTLAKVLGTKIPIDRIDQIFDLSISESDGDQDEKISFNEFCKAMDNVEVVKRMSIYL</sequence>
<keyword evidence="4" id="KW-0813">Transport</keyword>
<proteinExistence type="inferred from homology"/>
<evidence type="ECO:0000256" key="9">
    <source>
        <dbReference type="ARBA" id="ARBA00022723"/>
    </source>
</evidence>
<dbReference type="WBParaSite" id="MBELARI_LOCUS19334">
    <property type="protein sequence ID" value="MBELARI_LOCUS19334"/>
    <property type="gene ID" value="MBELARI_LOCUS19334"/>
</dbReference>
<keyword evidence="18" id="KW-1185">Reference proteome</keyword>
<dbReference type="GO" id="GO:0015031">
    <property type="term" value="P:protein transport"/>
    <property type="evidence" value="ECO:0007669"/>
    <property type="project" value="UniProtKB-KW"/>
</dbReference>
<evidence type="ECO:0000256" key="5">
    <source>
        <dbReference type="ARBA" id="ARBA00022475"/>
    </source>
</evidence>
<evidence type="ECO:0000256" key="14">
    <source>
        <dbReference type="ARBA" id="ARBA00023242"/>
    </source>
</evidence>
<dbReference type="PROSITE" id="PS00018">
    <property type="entry name" value="EF_HAND_1"/>
    <property type="match status" value="1"/>
</dbReference>
<evidence type="ECO:0000256" key="3">
    <source>
        <dbReference type="ARBA" id="ARBA00004496"/>
    </source>
</evidence>
<dbReference type="SMART" id="SM00054">
    <property type="entry name" value="EFh"/>
    <property type="match status" value="2"/>
</dbReference>
<evidence type="ECO:0000256" key="6">
    <source>
        <dbReference type="ARBA" id="ARBA00022490"/>
    </source>
</evidence>
<evidence type="ECO:0000256" key="1">
    <source>
        <dbReference type="ARBA" id="ARBA00004123"/>
    </source>
</evidence>
<dbReference type="InterPro" id="IPR051875">
    <property type="entry name" value="Calcineurin_B_homologous"/>
</dbReference>
<keyword evidence="9" id="KW-0479">Metal-binding</keyword>
<keyword evidence="13" id="KW-0472">Membrane</keyword>
<dbReference type="Gene3D" id="1.10.238.10">
    <property type="entry name" value="EF-hand"/>
    <property type="match status" value="1"/>
</dbReference>
<evidence type="ECO:0000256" key="11">
    <source>
        <dbReference type="ARBA" id="ARBA00022837"/>
    </source>
</evidence>
<keyword evidence="5" id="KW-1003">Cell membrane</keyword>
<evidence type="ECO:0000259" key="17">
    <source>
        <dbReference type="PROSITE" id="PS50222"/>
    </source>
</evidence>
<dbReference type="GO" id="GO:0005737">
    <property type="term" value="C:cytoplasm"/>
    <property type="evidence" value="ECO:0007669"/>
    <property type="project" value="UniProtKB-SubCell"/>
</dbReference>
<evidence type="ECO:0000256" key="8">
    <source>
        <dbReference type="ARBA" id="ARBA00022707"/>
    </source>
</evidence>
<keyword evidence="7" id="KW-0597">Phosphoprotein</keyword>
<protein>
    <submittedName>
        <fullName evidence="19">EF-hand domain-containing protein</fullName>
    </submittedName>
</protein>
<keyword evidence="11" id="KW-0106">Calcium</keyword>
<dbReference type="Pfam" id="PF13499">
    <property type="entry name" value="EF-hand_7"/>
    <property type="match status" value="1"/>
</dbReference>
<accession>A0AAF3EYN5</accession>
<evidence type="ECO:0000256" key="16">
    <source>
        <dbReference type="ARBA" id="ARBA00038164"/>
    </source>
</evidence>
<keyword evidence="8" id="KW-0519">Myristate</keyword>
<dbReference type="InterPro" id="IPR018247">
    <property type="entry name" value="EF_Hand_1_Ca_BS"/>
</dbReference>
<evidence type="ECO:0000256" key="12">
    <source>
        <dbReference type="ARBA" id="ARBA00022927"/>
    </source>
</evidence>
<dbReference type="SUPFAM" id="SSF47473">
    <property type="entry name" value="EF-hand"/>
    <property type="match status" value="1"/>
</dbReference>
<dbReference type="PROSITE" id="PS50222">
    <property type="entry name" value="EF_HAND_2"/>
    <property type="match status" value="2"/>
</dbReference>
<comment type="subcellular location">
    <subcellularLocation>
        <location evidence="2">Cell membrane</location>
    </subcellularLocation>
    <subcellularLocation>
        <location evidence="3">Cytoplasm</location>
    </subcellularLocation>
    <subcellularLocation>
        <location evidence="1">Nucleus</location>
    </subcellularLocation>
</comment>
<dbReference type="PANTHER" id="PTHR46002">
    <property type="entry name" value="EG:114D9.1 PROTEIN-RELATED"/>
    <property type="match status" value="1"/>
</dbReference>
<dbReference type="AlphaFoldDB" id="A0AAF3EYN5"/>
<dbReference type="InterPro" id="IPR011992">
    <property type="entry name" value="EF-hand-dom_pair"/>
</dbReference>
<feature type="domain" description="EF-hand" evidence="17">
    <location>
        <begin position="149"/>
        <end position="184"/>
    </location>
</feature>
<keyword evidence="12" id="KW-0653">Protein transport</keyword>
<keyword evidence="10" id="KW-0677">Repeat</keyword>
<evidence type="ECO:0000256" key="2">
    <source>
        <dbReference type="ARBA" id="ARBA00004236"/>
    </source>
</evidence>
<evidence type="ECO:0000313" key="19">
    <source>
        <dbReference type="WBParaSite" id="MBELARI_LOCUS19334"/>
    </source>
</evidence>
<evidence type="ECO:0000256" key="4">
    <source>
        <dbReference type="ARBA" id="ARBA00022448"/>
    </source>
</evidence>
<dbReference type="CDD" id="cd00051">
    <property type="entry name" value="EFh"/>
    <property type="match status" value="1"/>
</dbReference>
<dbReference type="GO" id="GO:0005634">
    <property type="term" value="C:nucleus"/>
    <property type="evidence" value="ECO:0007669"/>
    <property type="project" value="UniProtKB-SubCell"/>
</dbReference>
<dbReference type="GO" id="GO:0005886">
    <property type="term" value="C:plasma membrane"/>
    <property type="evidence" value="ECO:0007669"/>
    <property type="project" value="UniProtKB-SubCell"/>
</dbReference>
<dbReference type="InterPro" id="IPR002048">
    <property type="entry name" value="EF_hand_dom"/>
</dbReference>
<evidence type="ECO:0000256" key="13">
    <source>
        <dbReference type="ARBA" id="ARBA00023136"/>
    </source>
</evidence>
<dbReference type="GO" id="GO:0005509">
    <property type="term" value="F:calcium ion binding"/>
    <property type="evidence" value="ECO:0007669"/>
    <property type="project" value="InterPro"/>
</dbReference>
<keyword evidence="15" id="KW-0449">Lipoprotein</keyword>
<name>A0AAF3EYN5_9BILA</name>
<evidence type="ECO:0000256" key="15">
    <source>
        <dbReference type="ARBA" id="ARBA00023288"/>
    </source>
</evidence>
<keyword evidence="6" id="KW-0963">Cytoplasm</keyword>
<comment type="similarity">
    <text evidence="16">Belongs to the calcineurin regulatory subunit family. CHP subfamily.</text>
</comment>
<dbReference type="Proteomes" id="UP000887575">
    <property type="component" value="Unassembled WGS sequence"/>
</dbReference>
<evidence type="ECO:0000313" key="18">
    <source>
        <dbReference type="Proteomes" id="UP000887575"/>
    </source>
</evidence>
<feature type="domain" description="EF-hand" evidence="17">
    <location>
        <begin position="108"/>
        <end position="143"/>
    </location>
</feature>
<organism evidence="18 19">
    <name type="scientific">Mesorhabditis belari</name>
    <dbReference type="NCBI Taxonomy" id="2138241"/>
    <lineage>
        <taxon>Eukaryota</taxon>
        <taxon>Metazoa</taxon>
        <taxon>Ecdysozoa</taxon>
        <taxon>Nematoda</taxon>
        <taxon>Chromadorea</taxon>
        <taxon>Rhabditida</taxon>
        <taxon>Rhabditina</taxon>
        <taxon>Rhabditomorpha</taxon>
        <taxon>Rhabditoidea</taxon>
        <taxon>Rhabditidae</taxon>
        <taxon>Mesorhabditinae</taxon>
        <taxon>Mesorhabditis</taxon>
    </lineage>
</organism>
<keyword evidence="14" id="KW-0539">Nucleus</keyword>
<evidence type="ECO:0000256" key="10">
    <source>
        <dbReference type="ARBA" id="ARBA00022737"/>
    </source>
</evidence>
<evidence type="ECO:0000256" key="7">
    <source>
        <dbReference type="ARBA" id="ARBA00022553"/>
    </source>
</evidence>
<reference evidence="19" key="1">
    <citation type="submission" date="2024-02" db="UniProtKB">
        <authorList>
            <consortium name="WormBaseParasite"/>
        </authorList>
    </citation>
    <scope>IDENTIFICATION</scope>
</reference>